<dbReference type="RefSeq" id="YP_009812829.1">
    <property type="nucleotide sequence ID" value="NC_048071.1"/>
</dbReference>
<dbReference type="EMBL" id="MF630921">
    <property type="protein sequence ID" value="ATI16960.1"/>
    <property type="molecule type" value="Genomic_DNA"/>
</dbReference>
<reference evidence="1 2" key="1">
    <citation type="submission" date="2017-08" db="EMBL/GenBank/DDBJ databases">
        <title>Genomic analysis reveals CRISPR-Cas mediated host-pathogen interaction between enterotoxigenic Escherichia coli and phages.</title>
        <authorList>
            <person name="Chakraborty S."/>
            <person name="Begum Y.A."/>
            <person name="Qadri F."/>
            <person name="Camilli A."/>
        </authorList>
    </citation>
    <scope>NUCLEOTIDE SEQUENCE [LARGE SCALE GENOMIC DNA]</scope>
</reference>
<evidence type="ECO:0000313" key="2">
    <source>
        <dbReference type="Proteomes" id="UP000275089"/>
    </source>
</evidence>
<organism evidence="1 2">
    <name type="scientific">Escherichia phage IMM-002</name>
    <dbReference type="NCBI Taxonomy" id="2041760"/>
    <lineage>
        <taxon>Viruses</taxon>
        <taxon>Duplodnaviria</taxon>
        <taxon>Heunggongvirae</taxon>
        <taxon>Uroviricota</taxon>
        <taxon>Caudoviricetes</taxon>
        <taxon>Autographivirales</taxon>
        <taxon>Autotranscriptaviridae</taxon>
        <taxon>Studiervirinae</taxon>
        <taxon>Kayfunavirus</taxon>
        <taxon>Kayfunavirus IMM002</taxon>
    </lineage>
</organism>
<protein>
    <submittedName>
        <fullName evidence="1">Uncharacterized protein</fullName>
    </submittedName>
</protein>
<dbReference type="Proteomes" id="UP000275089">
    <property type="component" value="Segment"/>
</dbReference>
<evidence type="ECO:0000313" key="1">
    <source>
        <dbReference type="EMBL" id="ATI16960.1"/>
    </source>
</evidence>
<dbReference type="GeneID" id="55003985"/>
<accession>A0A384WW36</accession>
<sequence length="47" mass="5381">MSITYSQPAYSLTTYSHLPSVKPSPTANRPTVTRHYVDLQFIRVLRS</sequence>
<name>A0A384WW36_9CAUD</name>
<proteinExistence type="predicted"/>
<dbReference type="KEGG" id="vg:55003985"/>
<keyword evidence="2" id="KW-1185">Reference proteome</keyword>